<evidence type="ECO:0000313" key="1">
    <source>
        <dbReference type="EMBL" id="KUJ07675.1"/>
    </source>
</evidence>
<evidence type="ECO:0000313" key="2">
    <source>
        <dbReference type="Proteomes" id="UP000070700"/>
    </source>
</evidence>
<dbReference type="GeneID" id="28816644"/>
<dbReference type="RefSeq" id="XP_018062030.1">
    <property type="nucleotide sequence ID" value="XM_018206918.1"/>
</dbReference>
<dbReference type="AlphaFoldDB" id="A0A132B5I8"/>
<keyword evidence="2" id="KW-1185">Reference proteome</keyword>
<sequence length="312" mass="35386">MSHEICHGVRTYFKLELTKTSRISQPNLWKPSALYFHVGVFDEQPIMSLLAKAKAFHDRFFESTAEMKYGPCQARSESNMPLKVPIRRGTGTAPHFSASSTSNSFSTFQTKAVRWTGFLPLWESITPSRTMLRSNVRMIQQRDVQGRIYSFKSTSEYLDSGVQIPDIPDAVKLHMVLVLDLVPGKHQLLKVMIITTTSAVDGEYVPISPTPKKGYAIQLRLRSHTVWHHGAAVTRYPSLGTDSYLKIDEHYEVPIQMLREVTDRAGNPFMIYPKRQGGVAQLRHHVLHCNETRKTAKFAIGSENERVGEVEI</sequence>
<dbReference type="EMBL" id="KQ947438">
    <property type="protein sequence ID" value="KUJ07675.1"/>
    <property type="molecule type" value="Genomic_DNA"/>
</dbReference>
<organism evidence="1 2">
    <name type="scientific">Mollisia scopiformis</name>
    <name type="common">Conifer needle endophyte fungus</name>
    <name type="synonym">Phialocephala scopiformis</name>
    <dbReference type="NCBI Taxonomy" id="149040"/>
    <lineage>
        <taxon>Eukaryota</taxon>
        <taxon>Fungi</taxon>
        <taxon>Dikarya</taxon>
        <taxon>Ascomycota</taxon>
        <taxon>Pezizomycotina</taxon>
        <taxon>Leotiomycetes</taxon>
        <taxon>Helotiales</taxon>
        <taxon>Mollisiaceae</taxon>
        <taxon>Mollisia</taxon>
    </lineage>
</organism>
<proteinExistence type="predicted"/>
<name>A0A132B5I8_MOLSC</name>
<dbReference type="Proteomes" id="UP000070700">
    <property type="component" value="Unassembled WGS sequence"/>
</dbReference>
<dbReference type="KEGG" id="psco:LY89DRAFT_351180"/>
<gene>
    <name evidence="1" type="ORF">LY89DRAFT_351180</name>
</gene>
<dbReference type="OrthoDB" id="3552581at2759"/>
<reference evidence="1 2" key="1">
    <citation type="submission" date="2015-10" db="EMBL/GenBank/DDBJ databases">
        <title>Full genome of DAOMC 229536 Phialocephala scopiformis, a fungal endophyte of spruce producing the potent anti-insectan compound rugulosin.</title>
        <authorList>
            <consortium name="DOE Joint Genome Institute"/>
            <person name="Walker A.K."/>
            <person name="Frasz S.L."/>
            <person name="Seifert K.A."/>
            <person name="Miller J.D."/>
            <person name="Mondo S.J."/>
            <person name="Labutti K."/>
            <person name="Lipzen A."/>
            <person name="Dockter R."/>
            <person name="Kennedy M."/>
            <person name="Grigoriev I.V."/>
            <person name="Spatafora J.W."/>
        </authorList>
    </citation>
    <scope>NUCLEOTIDE SEQUENCE [LARGE SCALE GENOMIC DNA]</scope>
    <source>
        <strain evidence="1 2">CBS 120377</strain>
    </source>
</reference>
<dbReference type="InParanoid" id="A0A132B5I8"/>
<accession>A0A132B5I8</accession>
<protein>
    <submittedName>
        <fullName evidence="1">Uncharacterized protein</fullName>
    </submittedName>
</protein>